<dbReference type="Gene3D" id="1.10.238.10">
    <property type="entry name" value="EF-hand"/>
    <property type="match status" value="1"/>
</dbReference>
<dbReference type="InterPro" id="IPR011992">
    <property type="entry name" value="EF-hand-dom_pair"/>
</dbReference>
<dbReference type="InterPro" id="IPR002048">
    <property type="entry name" value="EF_hand_dom"/>
</dbReference>
<feature type="compositionally biased region" description="Gly residues" evidence="1">
    <location>
        <begin position="99"/>
        <end position="117"/>
    </location>
</feature>
<feature type="signal peptide" evidence="2">
    <location>
        <begin position="1"/>
        <end position="25"/>
    </location>
</feature>
<feature type="region of interest" description="Disordered" evidence="1">
    <location>
        <begin position="98"/>
        <end position="119"/>
    </location>
</feature>
<feature type="domain" description="EF-hand" evidence="3">
    <location>
        <begin position="55"/>
        <end position="75"/>
    </location>
</feature>
<sequence length="175" mass="18986">MKRFPLSLALLAALPLAALPSLTLAQGFGAEFMANWDLDENGQVTLAEVQERRGDLFYMFDADEDGTLNDQEYAMFDETRAADREMHLEAYGSVPGQGQAMGQGQGQGKGMGQGQGKGQMAVGIDAVQDAMTRRYNDMNGDGVVTRDEFVGNGAQWFARMDRSGDAVVTLADFDQ</sequence>
<dbReference type="Proteomes" id="UP000182284">
    <property type="component" value="Unassembled WGS sequence"/>
</dbReference>
<feature type="chain" id="PRO_5010248763" evidence="2">
    <location>
        <begin position="26"/>
        <end position="175"/>
    </location>
</feature>
<dbReference type="InterPro" id="IPR018247">
    <property type="entry name" value="EF_Hand_1_Ca_BS"/>
</dbReference>
<evidence type="ECO:0000313" key="4">
    <source>
        <dbReference type="EMBL" id="SDF33823.1"/>
    </source>
</evidence>
<evidence type="ECO:0000259" key="3">
    <source>
        <dbReference type="Pfam" id="PF13202"/>
    </source>
</evidence>
<dbReference type="SUPFAM" id="SSF47473">
    <property type="entry name" value="EF-hand"/>
    <property type="match status" value="1"/>
</dbReference>
<evidence type="ECO:0000313" key="5">
    <source>
        <dbReference type="Proteomes" id="UP000182284"/>
    </source>
</evidence>
<dbReference type="RefSeq" id="WP_074643401.1">
    <property type="nucleotide sequence ID" value="NZ_FNBL01000003.1"/>
</dbReference>
<protein>
    <submittedName>
        <fullName evidence="4">EF hand</fullName>
    </submittedName>
</protein>
<keyword evidence="2" id="KW-0732">Signal</keyword>
<dbReference type="AlphaFoldDB" id="A0A1G7K9B4"/>
<name>A0A1G7K9B4_9RHOB</name>
<evidence type="ECO:0000256" key="2">
    <source>
        <dbReference type="SAM" id="SignalP"/>
    </source>
</evidence>
<dbReference type="OrthoDB" id="7631435at2"/>
<proteinExistence type="predicted"/>
<dbReference type="Pfam" id="PF13202">
    <property type="entry name" value="EF-hand_5"/>
    <property type="match status" value="2"/>
</dbReference>
<accession>A0A1G7K9B4</accession>
<dbReference type="GO" id="GO:0005509">
    <property type="term" value="F:calcium ion binding"/>
    <property type="evidence" value="ECO:0007669"/>
    <property type="project" value="InterPro"/>
</dbReference>
<organism evidence="4 5">
    <name type="scientific">Celeribacter baekdonensis</name>
    <dbReference type="NCBI Taxonomy" id="875171"/>
    <lineage>
        <taxon>Bacteria</taxon>
        <taxon>Pseudomonadati</taxon>
        <taxon>Pseudomonadota</taxon>
        <taxon>Alphaproteobacteria</taxon>
        <taxon>Rhodobacterales</taxon>
        <taxon>Roseobacteraceae</taxon>
        <taxon>Celeribacter</taxon>
    </lineage>
</organism>
<feature type="domain" description="EF-hand" evidence="3">
    <location>
        <begin position="137"/>
        <end position="149"/>
    </location>
</feature>
<evidence type="ECO:0000256" key="1">
    <source>
        <dbReference type="SAM" id="MobiDB-lite"/>
    </source>
</evidence>
<dbReference type="PROSITE" id="PS00018">
    <property type="entry name" value="EF_HAND_1"/>
    <property type="match status" value="1"/>
</dbReference>
<dbReference type="EMBL" id="FNBL01000003">
    <property type="protein sequence ID" value="SDF33823.1"/>
    <property type="molecule type" value="Genomic_DNA"/>
</dbReference>
<gene>
    <name evidence="4" type="ORF">SAMN04488117_103377</name>
</gene>
<reference evidence="4 5" key="1">
    <citation type="submission" date="2016-10" db="EMBL/GenBank/DDBJ databases">
        <authorList>
            <person name="de Groot N.N."/>
        </authorList>
    </citation>
    <scope>NUCLEOTIDE SEQUENCE [LARGE SCALE GENOMIC DNA]</scope>
    <source>
        <strain evidence="4 5">DSM 27375</strain>
    </source>
</reference>